<organism evidence="1 2">
    <name type="scientific">Staurois parvus</name>
    <dbReference type="NCBI Taxonomy" id="386267"/>
    <lineage>
        <taxon>Eukaryota</taxon>
        <taxon>Metazoa</taxon>
        <taxon>Chordata</taxon>
        <taxon>Craniata</taxon>
        <taxon>Vertebrata</taxon>
        <taxon>Euteleostomi</taxon>
        <taxon>Amphibia</taxon>
        <taxon>Batrachia</taxon>
        <taxon>Anura</taxon>
        <taxon>Neobatrachia</taxon>
        <taxon>Ranoidea</taxon>
        <taxon>Ranidae</taxon>
        <taxon>Staurois</taxon>
    </lineage>
</organism>
<accession>A0ABN9HKR2</accession>
<proteinExistence type="predicted"/>
<name>A0ABN9HKR2_9NEOB</name>
<keyword evidence="2" id="KW-1185">Reference proteome</keyword>
<sequence length="100" mass="10716">GGAYLSDLAAASNAHCETLPVCGGEIIGRRSQSRGGAPDTCARLKGRKFSTPCARLKGRSRYTCAKTEGEEPDTCARLKGRSRVHLCKTEGEEPVHLLQD</sequence>
<evidence type="ECO:0000313" key="2">
    <source>
        <dbReference type="Proteomes" id="UP001162483"/>
    </source>
</evidence>
<protein>
    <submittedName>
        <fullName evidence="1">Uncharacterized protein</fullName>
    </submittedName>
</protein>
<dbReference type="EMBL" id="CATNWA010021360">
    <property type="protein sequence ID" value="CAI9622376.1"/>
    <property type="molecule type" value="Genomic_DNA"/>
</dbReference>
<dbReference type="Proteomes" id="UP001162483">
    <property type="component" value="Unassembled WGS sequence"/>
</dbReference>
<comment type="caution">
    <text evidence="1">The sequence shown here is derived from an EMBL/GenBank/DDBJ whole genome shotgun (WGS) entry which is preliminary data.</text>
</comment>
<evidence type="ECO:0000313" key="1">
    <source>
        <dbReference type="EMBL" id="CAI9622376.1"/>
    </source>
</evidence>
<reference evidence="1" key="1">
    <citation type="submission" date="2023-05" db="EMBL/GenBank/DDBJ databases">
        <authorList>
            <person name="Stuckert A."/>
        </authorList>
    </citation>
    <scope>NUCLEOTIDE SEQUENCE</scope>
</reference>
<feature type="non-terminal residue" evidence="1">
    <location>
        <position position="1"/>
    </location>
</feature>
<gene>
    <name evidence="1" type="ORF">SPARVUS_LOCUS16287775</name>
</gene>